<evidence type="ECO:0000259" key="3">
    <source>
        <dbReference type="PROSITE" id="PS50977"/>
    </source>
</evidence>
<dbReference type="InterPro" id="IPR001647">
    <property type="entry name" value="HTH_TetR"/>
</dbReference>
<protein>
    <recommendedName>
        <fullName evidence="3">HTH tetR-type domain-containing protein</fullName>
    </recommendedName>
</protein>
<dbReference type="AlphaFoldDB" id="A0A3G1KQS4"/>
<dbReference type="InterPro" id="IPR050624">
    <property type="entry name" value="HTH-type_Tx_Regulator"/>
</dbReference>
<dbReference type="SUPFAM" id="SSF48498">
    <property type="entry name" value="Tetracyclin repressor-like, C-terminal domain"/>
    <property type="match status" value="1"/>
</dbReference>
<sequence length="195" mass="22923">MTKDRIKQEALILFVHKGYEGTSVAEIAKQANIRASTIYAHFESKEQLFLSLFDDVVNEKLKDLAELKNRVENKGIKELLQTILHNHLEEIEHHRDQAVFYKRNAIFPPENLKDKTQAILIFYEERYSQLLRPAFAQGVKEGILRNDPIEKLQTAFYCFADGLYVLSHYYDLSTYKKAVHDTWELFWESIRNKQG</sequence>
<feature type="DNA-binding region" description="H-T-H motif" evidence="2">
    <location>
        <begin position="23"/>
        <end position="42"/>
    </location>
</feature>
<dbReference type="InterPro" id="IPR009057">
    <property type="entry name" value="Homeodomain-like_sf"/>
</dbReference>
<dbReference type="RefSeq" id="WP_148134035.1">
    <property type="nucleotide sequence ID" value="NZ_CP017634.1"/>
</dbReference>
<dbReference type="InterPro" id="IPR036271">
    <property type="entry name" value="Tet_transcr_reg_TetR-rel_C_sf"/>
</dbReference>
<name>A0A3G1KQS4_FORW1</name>
<gene>
    <name evidence="4" type="ORF">DCMF_08500</name>
</gene>
<keyword evidence="5" id="KW-1185">Reference proteome</keyword>
<evidence type="ECO:0000313" key="5">
    <source>
        <dbReference type="Proteomes" id="UP000323521"/>
    </source>
</evidence>
<dbReference type="GO" id="GO:0003677">
    <property type="term" value="F:DNA binding"/>
    <property type="evidence" value="ECO:0007669"/>
    <property type="project" value="UniProtKB-UniRule"/>
</dbReference>
<reference evidence="4 5" key="1">
    <citation type="submission" date="2016-10" db="EMBL/GenBank/DDBJ databases">
        <title>Complete Genome Sequence of Peptococcaceae strain DCMF.</title>
        <authorList>
            <person name="Edwards R.J."/>
            <person name="Holland S.I."/>
            <person name="Deshpande N.P."/>
            <person name="Wong Y.K."/>
            <person name="Ertan H."/>
            <person name="Manefield M."/>
            <person name="Russell T.L."/>
            <person name="Lee M.J."/>
        </authorList>
    </citation>
    <scope>NUCLEOTIDE SEQUENCE [LARGE SCALE GENOMIC DNA]</scope>
    <source>
        <strain evidence="4 5">DCMF</strain>
    </source>
</reference>
<dbReference type="PROSITE" id="PS50977">
    <property type="entry name" value="HTH_TETR_2"/>
    <property type="match status" value="1"/>
</dbReference>
<dbReference type="Gene3D" id="1.10.10.60">
    <property type="entry name" value="Homeodomain-like"/>
    <property type="match status" value="1"/>
</dbReference>
<dbReference type="PRINTS" id="PR00455">
    <property type="entry name" value="HTHTETR"/>
</dbReference>
<evidence type="ECO:0000256" key="2">
    <source>
        <dbReference type="PROSITE-ProRule" id="PRU00335"/>
    </source>
</evidence>
<dbReference type="Gene3D" id="1.10.357.10">
    <property type="entry name" value="Tetracycline Repressor, domain 2"/>
    <property type="match status" value="1"/>
</dbReference>
<feature type="domain" description="HTH tetR-type" evidence="3">
    <location>
        <begin position="1"/>
        <end position="60"/>
    </location>
</feature>
<keyword evidence="1 2" id="KW-0238">DNA-binding</keyword>
<evidence type="ECO:0000256" key="1">
    <source>
        <dbReference type="ARBA" id="ARBA00023125"/>
    </source>
</evidence>
<dbReference type="EMBL" id="CP017634">
    <property type="protein sequence ID" value="ATW24808.1"/>
    <property type="molecule type" value="Genomic_DNA"/>
</dbReference>
<dbReference type="PANTHER" id="PTHR43479">
    <property type="entry name" value="ACREF/ENVCD OPERON REPRESSOR-RELATED"/>
    <property type="match status" value="1"/>
</dbReference>
<dbReference type="Proteomes" id="UP000323521">
    <property type="component" value="Chromosome"/>
</dbReference>
<proteinExistence type="predicted"/>
<dbReference type="PANTHER" id="PTHR43479:SF11">
    <property type="entry name" value="ACREF_ENVCD OPERON REPRESSOR-RELATED"/>
    <property type="match status" value="1"/>
</dbReference>
<accession>A0A3G1KQS4</accession>
<dbReference type="OrthoDB" id="9808476at2"/>
<dbReference type="Pfam" id="PF00440">
    <property type="entry name" value="TetR_N"/>
    <property type="match status" value="1"/>
</dbReference>
<organism evidence="4 5">
    <name type="scientific">Formimonas warabiya</name>
    <dbReference type="NCBI Taxonomy" id="1761012"/>
    <lineage>
        <taxon>Bacteria</taxon>
        <taxon>Bacillati</taxon>
        <taxon>Bacillota</taxon>
        <taxon>Clostridia</taxon>
        <taxon>Eubacteriales</taxon>
        <taxon>Peptococcaceae</taxon>
        <taxon>Candidatus Formimonas</taxon>
    </lineage>
</organism>
<dbReference type="SUPFAM" id="SSF46689">
    <property type="entry name" value="Homeodomain-like"/>
    <property type="match status" value="1"/>
</dbReference>
<dbReference type="KEGG" id="fwa:DCMF_08500"/>
<evidence type="ECO:0000313" key="4">
    <source>
        <dbReference type="EMBL" id="ATW24808.1"/>
    </source>
</evidence>